<feature type="transmembrane region" description="Helical" evidence="5">
    <location>
        <begin position="70"/>
        <end position="94"/>
    </location>
</feature>
<feature type="transmembrane region" description="Helical" evidence="5">
    <location>
        <begin position="478"/>
        <end position="501"/>
    </location>
</feature>
<keyword evidence="8" id="KW-1185">Reference proteome</keyword>
<keyword evidence="3 5" id="KW-1133">Transmembrane helix</keyword>
<comment type="caution">
    <text evidence="7">The sequence shown here is derived from an EMBL/GenBank/DDBJ whole genome shotgun (WGS) entry which is preliminary data.</text>
</comment>
<evidence type="ECO:0000256" key="3">
    <source>
        <dbReference type="ARBA" id="ARBA00022989"/>
    </source>
</evidence>
<feature type="transmembrane region" description="Helical" evidence="5">
    <location>
        <begin position="279"/>
        <end position="301"/>
    </location>
</feature>
<dbReference type="PANTHER" id="PTHR23502:SF5">
    <property type="entry name" value="QUINIDINE RESISTANCE PROTEIN 3"/>
    <property type="match status" value="1"/>
</dbReference>
<dbReference type="GO" id="GO:0022857">
    <property type="term" value="F:transmembrane transporter activity"/>
    <property type="evidence" value="ECO:0007669"/>
    <property type="project" value="InterPro"/>
</dbReference>
<dbReference type="InterPro" id="IPR036259">
    <property type="entry name" value="MFS_trans_sf"/>
</dbReference>
<feature type="transmembrane region" description="Helical" evidence="5">
    <location>
        <begin position="139"/>
        <end position="158"/>
    </location>
</feature>
<organism evidence="7 8">
    <name type="scientific">Funneliformis geosporum</name>
    <dbReference type="NCBI Taxonomy" id="1117311"/>
    <lineage>
        <taxon>Eukaryota</taxon>
        <taxon>Fungi</taxon>
        <taxon>Fungi incertae sedis</taxon>
        <taxon>Mucoromycota</taxon>
        <taxon>Glomeromycotina</taxon>
        <taxon>Glomeromycetes</taxon>
        <taxon>Glomerales</taxon>
        <taxon>Glomeraceae</taxon>
        <taxon>Funneliformis</taxon>
    </lineage>
</organism>
<feature type="transmembrane region" description="Helical" evidence="5">
    <location>
        <begin position="389"/>
        <end position="408"/>
    </location>
</feature>
<dbReference type="Pfam" id="PF07690">
    <property type="entry name" value="MFS_1"/>
    <property type="match status" value="1"/>
</dbReference>
<feature type="transmembrane region" description="Helical" evidence="5">
    <location>
        <begin position="321"/>
        <end position="343"/>
    </location>
</feature>
<dbReference type="EMBL" id="CAMKVN010000090">
    <property type="protein sequence ID" value="CAI2163430.1"/>
    <property type="molecule type" value="Genomic_DNA"/>
</dbReference>
<accession>A0A9W4SB81</accession>
<sequence length="517" mass="58343">MINNKDSSMNDNDEQNIDKEIPKSLIINIDERNSIDSIKITAELTKVNEEKEVNENSKDNPFNWSKRKKWFTLVVLSCGATISPISCIMFYPAVLEVRNQLHTTSMLTNASISIYLIFQGIGPLGWAAYSDSRQTRKNVYIFSLILFIVASVICAIINNIWWLIIIRIIQACGSSALHAIGPTTIKLGNAFGFFYLFPIIGPLMGPVIGGYVTEYFGWRWIFWLMAIMGIIVLILIFFFVPETYPKRKPNTTITTTSVSSSSPNSSNRKFINPFAPLSLFRYPNLSIIILYLSILLSFIYLQGALIPIEFSKGYNLTAAKLGLMFLSPALGYMFGSVIGGRYADYFLKNAKRTALIAQRKEIEKIIEKDENNMIILESIQVEPEIRIHGTWLGSIIVSISFLAFSWLLEYRVSIIFPIIFMFLGGFGQLLAFTTVFTYLVESFPTQSASINSDLTFSRQLVAGLLSLFSVPIDEALGVGWTFSLVVFLNIIGTLSVIVVLFKGKQWRLKFKQDFNLK</sequence>
<dbReference type="Proteomes" id="UP001153678">
    <property type="component" value="Unassembled WGS sequence"/>
</dbReference>
<evidence type="ECO:0000256" key="1">
    <source>
        <dbReference type="ARBA" id="ARBA00004141"/>
    </source>
</evidence>
<dbReference type="PANTHER" id="PTHR23502">
    <property type="entry name" value="MAJOR FACILITATOR SUPERFAMILY"/>
    <property type="match status" value="1"/>
</dbReference>
<dbReference type="GO" id="GO:0005886">
    <property type="term" value="C:plasma membrane"/>
    <property type="evidence" value="ECO:0007669"/>
    <property type="project" value="TreeGrafter"/>
</dbReference>
<feature type="transmembrane region" description="Helical" evidence="5">
    <location>
        <begin position="414"/>
        <end position="440"/>
    </location>
</feature>
<dbReference type="Gene3D" id="1.20.1720.10">
    <property type="entry name" value="Multidrug resistance protein D"/>
    <property type="match status" value="1"/>
</dbReference>
<evidence type="ECO:0000256" key="4">
    <source>
        <dbReference type="ARBA" id="ARBA00023136"/>
    </source>
</evidence>
<evidence type="ECO:0000259" key="6">
    <source>
        <dbReference type="PROSITE" id="PS50850"/>
    </source>
</evidence>
<dbReference type="OrthoDB" id="3936150at2759"/>
<feature type="transmembrane region" description="Helical" evidence="5">
    <location>
        <begin position="193"/>
        <end position="212"/>
    </location>
</feature>
<keyword evidence="4 5" id="KW-0472">Membrane</keyword>
<name>A0A9W4SB81_9GLOM</name>
<dbReference type="SUPFAM" id="SSF103473">
    <property type="entry name" value="MFS general substrate transporter"/>
    <property type="match status" value="1"/>
</dbReference>
<proteinExistence type="predicted"/>
<feature type="transmembrane region" description="Helical" evidence="5">
    <location>
        <begin position="218"/>
        <end position="240"/>
    </location>
</feature>
<evidence type="ECO:0000313" key="8">
    <source>
        <dbReference type="Proteomes" id="UP001153678"/>
    </source>
</evidence>
<feature type="domain" description="Major facilitator superfamily (MFS) profile" evidence="6">
    <location>
        <begin position="72"/>
        <end position="504"/>
    </location>
</feature>
<evidence type="ECO:0000256" key="5">
    <source>
        <dbReference type="SAM" id="Phobius"/>
    </source>
</evidence>
<protein>
    <submittedName>
        <fullName evidence="7">3494_t:CDS:1</fullName>
    </submittedName>
</protein>
<evidence type="ECO:0000256" key="2">
    <source>
        <dbReference type="ARBA" id="ARBA00022692"/>
    </source>
</evidence>
<feature type="transmembrane region" description="Helical" evidence="5">
    <location>
        <begin position="106"/>
        <end position="127"/>
    </location>
</feature>
<dbReference type="InterPro" id="IPR020846">
    <property type="entry name" value="MFS_dom"/>
</dbReference>
<reference evidence="7" key="1">
    <citation type="submission" date="2022-08" db="EMBL/GenBank/DDBJ databases">
        <authorList>
            <person name="Kallberg Y."/>
            <person name="Tangrot J."/>
            <person name="Rosling A."/>
        </authorList>
    </citation>
    <scope>NUCLEOTIDE SEQUENCE</scope>
    <source>
        <strain evidence="7">Wild A</strain>
    </source>
</reference>
<keyword evidence="2 5" id="KW-0812">Transmembrane</keyword>
<evidence type="ECO:0000313" key="7">
    <source>
        <dbReference type="EMBL" id="CAI2163430.1"/>
    </source>
</evidence>
<comment type="subcellular location">
    <subcellularLocation>
        <location evidence="1">Membrane</location>
        <topology evidence="1">Multi-pass membrane protein</topology>
    </subcellularLocation>
</comment>
<dbReference type="AlphaFoldDB" id="A0A9W4SB81"/>
<dbReference type="InterPro" id="IPR011701">
    <property type="entry name" value="MFS"/>
</dbReference>
<gene>
    <name evidence="7" type="ORF">FWILDA_LOCUS1064</name>
</gene>
<dbReference type="PROSITE" id="PS50850">
    <property type="entry name" value="MFS"/>
    <property type="match status" value="1"/>
</dbReference>